<dbReference type="InParanoid" id="A0A317ZIA0"/>
<organism evidence="2 3">
    <name type="scientific">Coraliomargarita sinensis</name>
    <dbReference type="NCBI Taxonomy" id="2174842"/>
    <lineage>
        <taxon>Bacteria</taxon>
        <taxon>Pseudomonadati</taxon>
        <taxon>Verrucomicrobiota</taxon>
        <taxon>Opitutia</taxon>
        <taxon>Puniceicoccales</taxon>
        <taxon>Coraliomargaritaceae</taxon>
        <taxon>Coraliomargarita</taxon>
    </lineage>
</organism>
<evidence type="ECO:0000313" key="3">
    <source>
        <dbReference type="Proteomes" id="UP000247099"/>
    </source>
</evidence>
<dbReference type="PANTHER" id="PTHR39082">
    <property type="entry name" value="PHOSPHOLIPASE C-BETA-2-RELATED"/>
    <property type="match status" value="1"/>
</dbReference>
<dbReference type="AlphaFoldDB" id="A0A317ZIA0"/>
<dbReference type="PANTHER" id="PTHR39082:SF1">
    <property type="entry name" value="SCAVENGER RECEPTOR CLASS A MEMBER 3"/>
    <property type="match status" value="1"/>
</dbReference>
<keyword evidence="1" id="KW-0175">Coiled coil</keyword>
<gene>
    <name evidence="2" type="ORF">DDZ13_11660</name>
</gene>
<dbReference type="OrthoDB" id="9799341at2"/>
<name>A0A317ZIA0_9BACT</name>
<keyword evidence="3" id="KW-1185">Reference proteome</keyword>
<accession>A0A317ZIA0</accession>
<feature type="coiled-coil region" evidence="1">
    <location>
        <begin position="33"/>
        <end position="60"/>
    </location>
</feature>
<protein>
    <recommendedName>
        <fullName evidence="4">C4-type zinc ribbon domain-containing protein</fullName>
    </recommendedName>
</protein>
<dbReference type="Gene3D" id="1.10.287.1490">
    <property type="match status" value="1"/>
</dbReference>
<comment type="caution">
    <text evidence="2">The sequence shown here is derived from an EMBL/GenBank/DDBJ whole genome shotgun (WGS) entry which is preliminary data.</text>
</comment>
<dbReference type="Proteomes" id="UP000247099">
    <property type="component" value="Unassembled WGS sequence"/>
</dbReference>
<dbReference type="InterPro" id="IPR052376">
    <property type="entry name" value="Oxidative_Scav/Glycosyltrans"/>
</dbReference>
<proteinExistence type="predicted"/>
<dbReference type="RefSeq" id="WP_110131627.1">
    <property type="nucleotide sequence ID" value="NZ_QHJQ01000008.1"/>
</dbReference>
<evidence type="ECO:0000256" key="1">
    <source>
        <dbReference type="SAM" id="Coils"/>
    </source>
</evidence>
<reference evidence="2 3" key="1">
    <citation type="submission" date="2018-05" db="EMBL/GenBank/DDBJ databases">
        <title>Coraliomargarita sinensis sp. nov., isolated from a marine solar saltern.</title>
        <authorList>
            <person name="Zhou L.Y."/>
        </authorList>
    </citation>
    <scope>NUCLEOTIDE SEQUENCE [LARGE SCALE GENOMIC DNA]</scope>
    <source>
        <strain evidence="2 3">WN38</strain>
    </source>
</reference>
<dbReference type="EMBL" id="QHJQ01000008">
    <property type="protein sequence ID" value="PXA03628.1"/>
    <property type="molecule type" value="Genomic_DNA"/>
</dbReference>
<evidence type="ECO:0000313" key="2">
    <source>
        <dbReference type="EMBL" id="PXA03628.1"/>
    </source>
</evidence>
<sequence>MPDPQIEKLLIVQDRDIALQKIEEELARIPRERAKIEALIETEKENIDAASQSLKEKEVQRSELDHAVKGKESDIARFKNQQLEVKKNDEYRALTQQIEQAEAEIAQLEETEIKLMLDIDSTREAFEAEKTTIEARIQDQHEEIKQLGEREQNLKDSIDAAKQALAASREGIEANYIEHYDRVKKLAKRPPYVAAIQQHKCGGCHLRVSNEVSRGAMDAGEPHFCDQCARMVYA</sequence>
<evidence type="ECO:0008006" key="4">
    <source>
        <dbReference type="Google" id="ProtNLM"/>
    </source>
</evidence>
<feature type="coiled-coil region" evidence="1">
    <location>
        <begin position="84"/>
        <end position="164"/>
    </location>
</feature>